<dbReference type="AlphaFoldDB" id="N6TQS2"/>
<protein>
    <submittedName>
        <fullName evidence="2">Uncharacterized protein</fullName>
    </submittedName>
</protein>
<evidence type="ECO:0000313" key="2">
    <source>
        <dbReference type="EMBL" id="ENN82849.1"/>
    </source>
</evidence>
<feature type="compositionally biased region" description="Basic and acidic residues" evidence="1">
    <location>
        <begin position="1"/>
        <end position="16"/>
    </location>
</feature>
<name>N6TQS2_DENPD</name>
<dbReference type="EMBL" id="KB737893">
    <property type="protein sequence ID" value="ENN82849.1"/>
    <property type="molecule type" value="Genomic_DNA"/>
</dbReference>
<evidence type="ECO:0000256" key="1">
    <source>
        <dbReference type="SAM" id="MobiDB-lite"/>
    </source>
</evidence>
<feature type="non-terminal residue" evidence="2">
    <location>
        <position position="1"/>
    </location>
</feature>
<gene>
    <name evidence="2" type="ORF">YQE_00783</name>
</gene>
<sequence length="43" mass="4806">MKIVDDNRCSGSRDRGTSIGHNCRRAFQGHLEHCTTDTFPGTK</sequence>
<dbReference type="HOGENOM" id="CLU_210041_0_0_1"/>
<proteinExistence type="predicted"/>
<reference evidence="2" key="1">
    <citation type="journal article" date="2013" name="Genome Biol.">
        <title>Draft genome of the mountain pine beetle, Dendroctonus ponderosae Hopkins, a major forest pest.</title>
        <authorList>
            <person name="Keeling C.I."/>
            <person name="Yuen M.M."/>
            <person name="Liao N.Y."/>
            <person name="Docking T.R."/>
            <person name="Chan S.K."/>
            <person name="Taylor G.A."/>
            <person name="Palmquist D.L."/>
            <person name="Jackman S.D."/>
            <person name="Nguyen A."/>
            <person name="Li M."/>
            <person name="Henderson H."/>
            <person name="Janes J.K."/>
            <person name="Zhao Y."/>
            <person name="Pandoh P."/>
            <person name="Moore R."/>
            <person name="Sperling F.A."/>
            <person name="Huber D.P."/>
            <person name="Birol I."/>
            <person name="Jones S.J."/>
            <person name="Bohlmann J."/>
        </authorList>
    </citation>
    <scope>NUCLEOTIDE SEQUENCE</scope>
</reference>
<organism evidence="2">
    <name type="scientific">Dendroctonus ponderosae</name>
    <name type="common">Mountain pine beetle</name>
    <dbReference type="NCBI Taxonomy" id="77166"/>
    <lineage>
        <taxon>Eukaryota</taxon>
        <taxon>Metazoa</taxon>
        <taxon>Ecdysozoa</taxon>
        <taxon>Arthropoda</taxon>
        <taxon>Hexapoda</taxon>
        <taxon>Insecta</taxon>
        <taxon>Pterygota</taxon>
        <taxon>Neoptera</taxon>
        <taxon>Endopterygota</taxon>
        <taxon>Coleoptera</taxon>
        <taxon>Polyphaga</taxon>
        <taxon>Cucujiformia</taxon>
        <taxon>Curculionidae</taxon>
        <taxon>Scolytinae</taxon>
        <taxon>Dendroctonus</taxon>
    </lineage>
</organism>
<accession>N6TQS2</accession>
<feature type="region of interest" description="Disordered" evidence="1">
    <location>
        <begin position="1"/>
        <end position="20"/>
    </location>
</feature>